<dbReference type="InterPro" id="IPR029058">
    <property type="entry name" value="AB_hydrolase_fold"/>
</dbReference>
<dbReference type="Proteomes" id="UP001634394">
    <property type="component" value="Unassembled WGS sequence"/>
</dbReference>
<sequence length="211" mass="22267">MLNHIYGNLIRPSGNVQLNGKFMEYDQTEVVSSARKKRFLLTGTLDVNSYIQSVLNTYLPGGSGIGLLPNFSNPLLDWWKNLLPGSGSGGSSGSGGGSGSGGSLPGISLPGVGGGTSAKSGIDSVGYAYIPSSCIGGSECMLHIAMHGCKMGRCEERPPNEGSSGYHQACFWLLKKAADHSNRCMIRKHSSHGEHGHKLNGSCIMYAIHRP</sequence>
<keyword evidence="2" id="KW-1185">Reference proteome</keyword>
<accession>A0ABD3VEV2</accession>
<comment type="caution">
    <text evidence="1">The sequence shown here is derived from an EMBL/GenBank/DDBJ whole genome shotgun (WGS) entry which is preliminary data.</text>
</comment>
<reference evidence="1 2" key="1">
    <citation type="submission" date="2024-11" db="EMBL/GenBank/DDBJ databases">
        <title>Chromosome-level genome assembly of the freshwater bivalve Anodonta woodiana.</title>
        <authorList>
            <person name="Chen X."/>
        </authorList>
    </citation>
    <scope>NUCLEOTIDE SEQUENCE [LARGE SCALE GENOMIC DNA]</scope>
    <source>
        <strain evidence="1">MN2024</strain>
        <tissue evidence="1">Gills</tissue>
    </source>
</reference>
<dbReference type="AlphaFoldDB" id="A0ABD3VEV2"/>
<evidence type="ECO:0000313" key="2">
    <source>
        <dbReference type="Proteomes" id="UP001634394"/>
    </source>
</evidence>
<name>A0ABD3VEV2_SINWO</name>
<proteinExistence type="predicted"/>
<dbReference type="SUPFAM" id="SSF53474">
    <property type="entry name" value="alpha/beta-Hydrolases"/>
    <property type="match status" value="1"/>
</dbReference>
<organism evidence="1 2">
    <name type="scientific">Sinanodonta woodiana</name>
    <name type="common">Chinese pond mussel</name>
    <name type="synonym">Anodonta woodiana</name>
    <dbReference type="NCBI Taxonomy" id="1069815"/>
    <lineage>
        <taxon>Eukaryota</taxon>
        <taxon>Metazoa</taxon>
        <taxon>Spiralia</taxon>
        <taxon>Lophotrochozoa</taxon>
        <taxon>Mollusca</taxon>
        <taxon>Bivalvia</taxon>
        <taxon>Autobranchia</taxon>
        <taxon>Heteroconchia</taxon>
        <taxon>Palaeoheterodonta</taxon>
        <taxon>Unionida</taxon>
        <taxon>Unionoidea</taxon>
        <taxon>Unionidae</taxon>
        <taxon>Unioninae</taxon>
        <taxon>Sinanodonta</taxon>
    </lineage>
</organism>
<dbReference type="EMBL" id="JBJQND010000012">
    <property type="protein sequence ID" value="KAL3860010.1"/>
    <property type="molecule type" value="Genomic_DNA"/>
</dbReference>
<gene>
    <name evidence="1" type="ORF">ACJMK2_010186</name>
</gene>
<evidence type="ECO:0000313" key="1">
    <source>
        <dbReference type="EMBL" id="KAL3860010.1"/>
    </source>
</evidence>
<protein>
    <submittedName>
        <fullName evidence="1">Uncharacterized protein</fullName>
    </submittedName>
</protein>